<dbReference type="InterPro" id="IPR027850">
    <property type="entry name" value="DUF4504"/>
</dbReference>
<feature type="compositionally biased region" description="Basic residues" evidence="1">
    <location>
        <begin position="526"/>
        <end position="539"/>
    </location>
</feature>
<name>A0ABQ7JV64_9FUNG</name>
<feature type="region of interest" description="Disordered" evidence="1">
    <location>
        <begin position="373"/>
        <end position="436"/>
    </location>
</feature>
<proteinExistence type="predicted"/>
<dbReference type="Pfam" id="PF14953">
    <property type="entry name" value="DUF4504"/>
    <property type="match status" value="1"/>
</dbReference>
<feature type="compositionally biased region" description="Acidic residues" evidence="1">
    <location>
        <begin position="313"/>
        <end position="324"/>
    </location>
</feature>
<comment type="caution">
    <text evidence="2">The sequence shown here is derived from an EMBL/GenBank/DDBJ whole genome shotgun (WGS) entry which is preliminary data.</text>
</comment>
<keyword evidence="3" id="KW-1185">Reference proteome</keyword>
<evidence type="ECO:0000313" key="2">
    <source>
        <dbReference type="EMBL" id="KAG0285705.1"/>
    </source>
</evidence>
<feature type="compositionally biased region" description="Low complexity" evidence="1">
    <location>
        <begin position="467"/>
        <end position="479"/>
    </location>
</feature>
<feature type="compositionally biased region" description="Low complexity" evidence="1">
    <location>
        <begin position="492"/>
        <end position="506"/>
    </location>
</feature>
<dbReference type="PANTHER" id="PTHR31366">
    <property type="entry name" value="UPF0739 PROTEIN C1ORF74"/>
    <property type="match status" value="1"/>
</dbReference>
<evidence type="ECO:0000313" key="3">
    <source>
        <dbReference type="Proteomes" id="UP001194696"/>
    </source>
</evidence>
<dbReference type="Proteomes" id="UP001194696">
    <property type="component" value="Unassembled WGS sequence"/>
</dbReference>
<dbReference type="PANTHER" id="PTHR31366:SF2">
    <property type="entry name" value="UPF0739 PROTEIN C1ORF74"/>
    <property type="match status" value="1"/>
</dbReference>
<dbReference type="EMBL" id="JAAAIM010000641">
    <property type="protein sequence ID" value="KAG0285705.1"/>
    <property type="molecule type" value="Genomic_DNA"/>
</dbReference>
<feature type="compositionally biased region" description="Basic and acidic residues" evidence="1">
    <location>
        <begin position="555"/>
        <end position="566"/>
    </location>
</feature>
<gene>
    <name evidence="2" type="ORF">BGZ96_010101</name>
</gene>
<feature type="region of interest" description="Disordered" evidence="1">
    <location>
        <begin position="465"/>
        <end position="578"/>
    </location>
</feature>
<feature type="compositionally biased region" description="Polar residues" evidence="1">
    <location>
        <begin position="403"/>
        <end position="419"/>
    </location>
</feature>
<sequence>MPALRADTQFFDAALRLVSHVFHDRINAAARTSLANDILCVAAGLSSAVLIEQLYPNSNDIDRIQSLFHHGVRFNHLDLLCIGSDHVFIIHRELLLQDIHDYLSESENGLRRVFINVDYLLSQPEIIPGRRYEPLDKYLRKYLLPDIQSRVQSWNQAELCYLPLPAPDRVDDDDDDEVDTTMTFPDIATTTAGLPRYSETATEDPSAGGLSMATLSGWLLGFPVNYVLPTTAHMMARKALKKRERDQTRQQKLAAAKSLHQQQHHGGDQVLPTVKVNHDSTDCSTCIDDGNMSDDGGRFDKYGQGGQSSHPDQDDEVDDEDMEEDSSHNSLANRKLILTHINLSANEDIQNLTDHCLISFSYPASIIDGTTGAEMSSSGGGQLPTAPASPVWFPGGTDERTNPFETTLLLNSPPRSSRTAMPSALPPTPPTSLGSIVPSSCPIVTATKSSPTIAGPSAGVVPSAIFAPSSPSHKASPPHMQSRSRHPLDTTPDSSNSGDDPSSPSNSRHHRHKSSTTADARDHSRSRSRGRSQNRHRRSSSNMGPYHFQCSQEPNSRRSQEKKSEEEDHEPLPQGHPEICAAGRSMLLVLHSRFQRQAIWSTWQIGQQTVTLPVVAL</sequence>
<evidence type="ECO:0000256" key="1">
    <source>
        <dbReference type="SAM" id="MobiDB-lite"/>
    </source>
</evidence>
<accession>A0ABQ7JV64</accession>
<organism evidence="2 3">
    <name type="scientific">Linnemannia gamsii</name>
    <dbReference type="NCBI Taxonomy" id="64522"/>
    <lineage>
        <taxon>Eukaryota</taxon>
        <taxon>Fungi</taxon>
        <taxon>Fungi incertae sedis</taxon>
        <taxon>Mucoromycota</taxon>
        <taxon>Mortierellomycotina</taxon>
        <taxon>Mortierellomycetes</taxon>
        <taxon>Mortierellales</taxon>
        <taxon>Mortierellaceae</taxon>
        <taxon>Linnemannia</taxon>
    </lineage>
</organism>
<feature type="region of interest" description="Disordered" evidence="1">
    <location>
        <begin position="294"/>
        <end position="329"/>
    </location>
</feature>
<reference evidence="2 3" key="1">
    <citation type="journal article" date="2020" name="Fungal Divers.">
        <title>Resolving the Mortierellaceae phylogeny through synthesis of multi-gene phylogenetics and phylogenomics.</title>
        <authorList>
            <person name="Vandepol N."/>
            <person name="Liber J."/>
            <person name="Desiro A."/>
            <person name="Na H."/>
            <person name="Kennedy M."/>
            <person name="Barry K."/>
            <person name="Grigoriev I.V."/>
            <person name="Miller A.N."/>
            <person name="O'Donnell K."/>
            <person name="Stajich J.E."/>
            <person name="Bonito G."/>
        </authorList>
    </citation>
    <scope>NUCLEOTIDE SEQUENCE [LARGE SCALE GENOMIC DNA]</scope>
    <source>
        <strain evidence="2 3">AD045</strain>
    </source>
</reference>
<protein>
    <recommendedName>
        <fullName evidence="4">BTB domain-containing protein</fullName>
    </recommendedName>
</protein>
<evidence type="ECO:0008006" key="4">
    <source>
        <dbReference type="Google" id="ProtNLM"/>
    </source>
</evidence>
<feature type="region of interest" description="Disordered" evidence="1">
    <location>
        <begin position="238"/>
        <end position="275"/>
    </location>
</feature>